<dbReference type="Pfam" id="PF00076">
    <property type="entry name" value="RRM_1"/>
    <property type="match status" value="2"/>
</dbReference>
<accession>A0A0D3I199</accession>
<feature type="domain" description="RRM" evidence="3">
    <location>
        <begin position="176"/>
        <end position="253"/>
    </location>
</feature>
<feature type="region of interest" description="Disordered" evidence="2">
    <location>
        <begin position="1"/>
        <end position="46"/>
    </location>
</feature>
<dbReference type="AlphaFoldDB" id="A0A0D3I199"/>
<dbReference type="PROSITE" id="PS50102">
    <property type="entry name" value="RRM"/>
    <property type="match status" value="2"/>
</dbReference>
<dbReference type="PANTHER" id="PTHR48036">
    <property type="entry name" value="SPLICING FACTOR (PAD-1), PUTATIVE (AFU_ORTHOLOGUE AFUA_1G15810)-RELATED"/>
    <property type="match status" value="1"/>
</dbReference>
<feature type="region of interest" description="Disordered" evidence="2">
    <location>
        <begin position="250"/>
        <end position="310"/>
    </location>
</feature>
<feature type="domain" description="RRM" evidence="3">
    <location>
        <begin position="63"/>
        <end position="140"/>
    </location>
</feature>
<dbReference type="InterPro" id="IPR000504">
    <property type="entry name" value="RRM_dom"/>
</dbReference>
<dbReference type="SUPFAM" id="SSF54928">
    <property type="entry name" value="RNA-binding domain, RBD"/>
    <property type="match status" value="2"/>
</dbReference>
<evidence type="ECO:0000256" key="1">
    <source>
        <dbReference type="PROSITE-ProRule" id="PRU00176"/>
    </source>
</evidence>
<dbReference type="InterPro" id="IPR006509">
    <property type="entry name" value="RBM39_SF"/>
</dbReference>
<dbReference type="InterPro" id="IPR012677">
    <property type="entry name" value="Nucleotide-bd_a/b_plait_sf"/>
</dbReference>
<reference evidence="4" key="2">
    <citation type="submission" date="2024-10" db="UniProtKB">
        <authorList>
            <consortium name="EnsemblProtists"/>
        </authorList>
    </citation>
    <scope>IDENTIFICATION</scope>
</reference>
<dbReference type="Gene3D" id="3.30.70.330">
    <property type="match status" value="2"/>
</dbReference>
<dbReference type="KEGG" id="ehx:EMIHUDRAFT_466113"/>
<name>A0A0D3I199_EMIH1</name>
<dbReference type="GeneID" id="17251139"/>
<dbReference type="PaxDb" id="2903-EOD05034"/>
<evidence type="ECO:0000313" key="5">
    <source>
        <dbReference type="Proteomes" id="UP000013827"/>
    </source>
</evidence>
<dbReference type="Proteomes" id="UP000013827">
    <property type="component" value="Unassembled WGS sequence"/>
</dbReference>
<keyword evidence="1" id="KW-0694">RNA-binding</keyword>
<evidence type="ECO:0000313" key="4">
    <source>
        <dbReference type="EnsemblProtists" id="EOD05034"/>
    </source>
</evidence>
<feature type="compositionally biased region" description="Pro residues" evidence="2">
    <location>
        <begin position="1"/>
        <end position="22"/>
    </location>
</feature>
<evidence type="ECO:0000256" key="2">
    <source>
        <dbReference type="SAM" id="MobiDB-lite"/>
    </source>
</evidence>
<dbReference type="EnsemblProtists" id="EOD05034">
    <property type="protein sequence ID" value="EOD05034"/>
    <property type="gene ID" value="EMIHUDRAFT_466113"/>
</dbReference>
<evidence type="ECO:0000259" key="3">
    <source>
        <dbReference type="PROSITE" id="PS50102"/>
    </source>
</evidence>
<dbReference type="eggNOG" id="KOG0147">
    <property type="taxonomic scope" value="Eukaryota"/>
</dbReference>
<protein>
    <recommendedName>
        <fullName evidence="3">RRM domain-containing protein</fullName>
    </recommendedName>
</protein>
<dbReference type="STRING" id="2903.R1D8D5"/>
<keyword evidence="5" id="KW-1185">Reference proteome</keyword>
<dbReference type="GO" id="GO:0003723">
    <property type="term" value="F:RNA binding"/>
    <property type="evidence" value="ECO:0007669"/>
    <property type="project" value="UniProtKB-UniRule"/>
</dbReference>
<dbReference type="GO" id="GO:0006397">
    <property type="term" value="P:mRNA processing"/>
    <property type="evidence" value="ECO:0007669"/>
    <property type="project" value="InterPro"/>
</dbReference>
<dbReference type="RefSeq" id="XP_005757463.1">
    <property type="nucleotide sequence ID" value="XM_005757406.1"/>
</dbReference>
<dbReference type="InterPro" id="IPR035979">
    <property type="entry name" value="RBD_domain_sf"/>
</dbReference>
<reference evidence="5" key="1">
    <citation type="journal article" date="2013" name="Nature">
        <title>Pan genome of the phytoplankton Emiliania underpins its global distribution.</title>
        <authorList>
            <person name="Read B.A."/>
            <person name="Kegel J."/>
            <person name="Klute M.J."/>
            <person name="Kuo A."/>
            <person name="Lefebvre S.C."/>
            <person name="Maumus F."/>
            <person name="Mayer C."/>
            <person name="Miller J."/>
            <person name="Monier A."/>
            <person name="Salamov A."/>
            <person name="Young J."/>
            <person name="Aguilar M."/>
            <person name="Claverie J.M."/>
            <person name="Frickenhaus S."/>
            <person name="Gonzalez K."/>
            <person name="Herman E.K."/>
            <person name="Lin Y.C."/>
            <person name="Napier J."/>
            <person name="Ogata H."/>
            <person name="Sarno A.F."/>
            <person name="Shmutz J."/>
            <person name="Schroeder D."/>
            <person name="de Vargas C."/>
            <person name="Verret F."/>
            <person name="von Dassow P."/>
            <person name="Valentin K."/>
            <person name="Van de Peer Y."/>
            <person name="Wheeler G."/>
            <person name="Dacks J.B."/>
            <person name="Delwiche C.F."/>
            <person name="Dyhrman S.T."/>
            <person name="Glockner G."/>
            <person name="John U."/>
            <person name="Richards T."/>
            <person name="Worden A.Z."/>
            <person name="Zhang X."/>
            <person name="Grigoriev I.V."/>
            <person name="Allen A.E."/>
            <person name="Bidle K."/>
            <person name="Borodovsky M."/>
            <person name="Bowler C."/>
            <person name="Brownlee C."/>
            <person name="Cock J.M."/>
            <person name="Elias M."/>
            <person name="Gladyshev V.N."/>
            <person name="Groth M."/>
            <person name="Guda C."/>
            <person name="Hadaegh A."/>
            <person name="Iglesias-Rodriguez M.D."/>
            <person name="Jenkins J."/>
            <person name="Jones B.M."/>
            <person name="Lawson T."/>
            <person name="Leese F."/>
            <person name="Lindquist E."/>
            <person name="Lobanov A."/>
            <person name="Lomsadze A."/>
            <person name="Malik S.B."/>
            <person name="Marsh M.E."/>
            <person name="Mackinder L."/>
            <person name="Mock T."/>
            <person name="Mueller-Roeber B."/>
            <person name="Pagarete A."/>
            <person name="Parker M."/>
            <person name="Probert I."/>
            <person name="Quesneville H."/>
            <person name="Raines C."/>
            <person name="Rensing S.A."/>
            <person name="Riano-Pachon D.M."/>
            <person name="Richier S."/>
            <person name="Rokitta S."/>
            <person name="Shiraiwa Y."/>
            <person name="Soanes D.M."/>
            <person name="van der Giezen M."/>
            <person name="Wahlund T.M."/>
            <person name="Williams B."/>
            <person name="Wilson W."/>
            <person name="Wolfe G."/>
            <person name="Wurch L.L."/>
        </authorList>
    </citation>
    <scope>NUCLEOTIDE SEQUENCE</scope>
</reference>
<sequence length="310" mass="32664">MASPSSSPPPGESSMRPPPPPKLLSDGGAPSETEEGTAKRKRGKDTYYDKSEDFEKLAAKDELTLMLRQLHPKTGEFDVFKLFSKAGKVTDVRLITDERTGKCLGAGYIEMADGGSFSRALQLDGSLIREMPIIVQPSYAEKNRLAAKGATPAAIKAAGMMAGATLGMGSGVESGMKLYVGNLHSEITEEQLRGVFSPFGFLERIDIHREQATGEARYGFLHFALAADGKRCMDQMDGFNLAGRNLRVSLSGQDSSMSSSGAGEGGGNGTGGGNGRAGDYMAIERLDTLNDEGPGGGGTKARLAEKKGAT</sequence>
<dbReference type="GO" id="GO:0005634">
    <property type="term" value="C:nucleus"/>
    <property type="evidence" value="ECO:0007669"/>
    <property type="project" value="InterPro"/>
</dbReference>
<feature type="compositionally biased region" description="Gly residues" evidence="2">
    <location>
        <begin position="262"/>
        <end position="276"/>
    </location>
</feature>
<dbReference type="HOGENOM" id="CLU_078097_0_0_1"/>
<proteinExistence type="predicted"/>
<dbReference type="SMART" id="SM00360">
    <property type="entry name" value="RRM"/>
    <property type="match status" value="2"/>
</dbReference>
<organism evidence="4 5">
    <name type="scientific">Emiliania huxleyi (strain CCMP1516)</name>
    <dbReference type="NCBI Taxonomy" id="280463"/>
    <lineage>
        <taxon>Eukaryota</taxon>
        <taxon>Haptista</taxon>
        <taxon>Haptophyta</taxon>
        <taxon>Prymnesiophyceae</taxon>
        <taxon>Isochrysidales</taxon>
        <taxon>Noelaerhabdaceae</taxon>
        <taxon>Emiliania</taxon>
    </lineage>
</organism>
<feature type="compositionally biased region" description="Low complexity" evidence="2">
    <location>
        <begin position="250"/>
        <end position="261"/>
    </location>
</feature>